<dbReference type="InterPro" id="IPR027417">
    <property type="entry name" value="P-loop_NTPase"/>
</dbReference>
<dbReference type="PANTHER" id="PTHR42935">
    <property type="entry name" value="SLR0930 PROTEIN"/>
    <property type="match status" value="1"/>
</dbReference>
<dbReference type="InterPro" id="IPR008533">
    <property type="entry name" value="DUF815"/>
</dbReference>
<evidence type="ECO:0000313" key="2">
    <source>
        <dbReference type="Proteomes" id="UP000003294"/>
    </source>
</evidence>
<dbReference type="PANTHER" id="PTHR42935:SF1">
    <property type="entry name" value="SLR0930 PROTEIN"/>
    <property type="match status" value="1"/>
</dbReference>
<dbReference type="eggNOG" id="COG2607">
    <property type="taxonomic scope" value="Bacteria"/>
</dbReference>
<dbReference type="STRING" id="546262.NEICINOT_04584"/>
<proteinExistence type="predicted"/>
<dbReference type="AlphaFoldDB" id="D0W4I6"/>
<gene>
    <name evidence="1" type="ORF">NEICINOT_04584</name>
</gene>
<sequence>MLKNEAGMELNEFLDKAYSVLRRLDAVLPPEPERTDWNALAFRWQSAGKKGVLEHLPAPHVFPLVRLAGVGRQTDLLVRNTEQFIAGRPANNVLMSGARGTGKSSLVKALLHEYADKGLRLIEVDKSDLVSLPYLLTLLKERPEKFIVFCDDLSFESGDETYKALKTALDGGLSQRCANVLVYATSNRRHLMPEYLDENAGTTGMRGEIHQKEAVEEKVSLSDRFGLWLSFYPFDQNDYLAAVQNWLEDFGVPYDETVRIAALQWAQMRGNRSGRSAWQFACDWAGRLPEQRVL</sequence>
<dbReference type="CDD" id="cd00009">
    <property type="entry name" value="AAA"/>
    <property type="match status" value="1"/>
</dbReference>
<reference evidence="1 2" key="1">
    <citation type="submission" date="2009-10" db="EMBL/GenBank/DDBJ databases">
        <authorList>
            <person name="Weinstock G."/>
            <person name="Sodergren E."/>
            <person name="Clifton S."/>
            <person name="Fulton L."/>
            <person name="Fulton B."/>
            <person name="Courtney L."/>
            <person name="Fronick C."/>
            <person name="Harrison M."/>
            <person name="Strong C."/>
            <person name="Farmer C."/>
            <person name="Delahaunty K."/>
            <person name="Markovic C."/>
            <person name="Hall O."/>
            <person name="Minx P."/>
            <person name="Tomlinson C."/>
            <person name="Mitreva M."/>
            <person name="Nelson J."/>
            <person name="Hou S."/>
            <person name="Wollam A."/>
            <person name="Pepin K.H."/>
            <person name="Johnson M."/>
            <person name="Bhonagiri V."/>
            <person name="Nash W.E."/>
            <person name="Warren W."/>
            <person name="Chinwalla A."/>
            <person name="Mardis E.R."/>
            <person name="Wilson R.K."/>
        </authorList>
    </citation>
    <scope>NUCLEOTIDE SEQUENCE [LARGE SCALE GENOMIC DNA]</scope>
    <source>
        <strain evidence="1 2">ATCC 14685</strain>
    </source>
</reference>
<organism evidence="1 2">
    <name type="scientific">Neisseria cinerea ATCC 14685</name>
    <dbReference type="NCBI Taxonomy" id="546262"/>
    <lineage>
        <taxon>Bacteria</taxon>
        <taxon>Pseudomonadati</taxon>
        <taxon>Pseudomonadota</taxon>
        <taxon>Betaproteobacteria</taxon>
        <taxon>Neisseriales</taxon>
        <taxon>Neisseriaceae</taxon>
        <taxon>Neisseria</taxon>
    </lineage>
</organism>
<dbReference type="Proteomes" id="UP000003294">
    <property type="component" value="Unassembled WGS sequence"/>
</dbReference>
<evidence type="ECO:0000313" key="1">
    <source>
        <dbReference type="EMBL" id="EEZ71312.1"/>
    </source>
</evidence>
<protein>
    <submittedName>
        <fullName evidence="1">Uncharacterized protein</fullName>
    </submittedName>
</protein>
<accession>D0W4I6</accession>
<comment type="caution">
    <text evidence="1">The sequence shown here is derived from an EMBL/GenBank/DDBJ whole genome shotgun (WGS) entry which is preliminary data.</text>
</comment>
<dbReference type="Pfam" id="PF05673">
    <property type="entry name" value="DUF815"/>
    <property type="match status" value="1"/>
</dbReference>
<dbReference type="SUPFAM" id="SSF52540">
    <property type="entry name" value="P-loop containing nucleoside triphosphate hydrolases"/>
    <property type="match status" value="1"/>
</dbReference>
<dbReference type="Gene3D" id="3.40.50.300">
    <property type="entry name" value="P-loop containing nucleotide triphosphate hydrolases"/>
    <property type="match status" value="1"/>
</dbReference>
<name>D0W4I6_NEICI</name>
<dbReference type="EMBL" id="ACDY02000009">
    <property type="protein sequence ID" value="EEZ71312.1"/>
    <property type="molecule type" value="Genomic_DNA"/>
</dbReference>